<evidence type="ECO:0000313" key="3">
    <source>
        <dbReference type="Proteomes" id="UP001221898"/>
    </source>
</evidence>
<comment type="caution">
    <text evidence="2">The sequence shown here is derived from an EMBL/GenBank/DDBJ whole genome shotgun (WGS) entry which is preliminary data.</text>
</comment>
<gene>
    <name evidence="2" type="ORF">AAFF_G00106450</name>
</gene>
<keyword evidence="3" id="KW-1185">Reference proteome</keyword>
<dbReference type="EMBL" id="JAINUG010000017">
    <property type="protein sequence ID" value="KAJ8413063.1"/>
    <property type="molecule type" value="Genomic_DNA"/>
</dbReference>
<protein>
    <submittedName>
        <fullName evidence="2">Uncharacterized protein</fullName>
    </submittedName>
</protein>
<dbReference type="Proteomes" id="UP001221898">
    <property type="component" value="Unassembled WGS sequence"/>
</dbReference>
<feature type="region of interest" description="Disordered" evidence="1">
    <location>
        <begin position="1"/>
        <end position="55"/>
    </location>
</feature>
<name>A0AAD7T2C3_9TELE</name>
<reference evidence="2" key="1">
    <citation type="journal article" date="2023" name="Science">
        <title>Genome structures resolve the early diversification of teleost fishes.</title>
        <authorList>
            <person name="Parey E."/>
            <person name="Louis A."/>
            <person name="Montfort J."/>
            <person name="Bouchez O."/>
            <person name="Roques C."/>
            <person name="Iampietro C."/>
            <person name="Lluch J."/>
            <person name="Castinel A."/>
            <person name="Donnadieu C."/>
            <person name="Desvignes T."/>
            <person name="Floi Bucao C."/>
            <person name="Jouanno E."/>
            <person name="Wen M."/>
            <person name="Mejri S."/>
            <person name="Dirks R."/>
            <person name="Jansen H."/>
            <person name="Henkel C."/>
            <person name="Chen W.J."/>
            <person name="Zahm M."/>
            <person name="Cabau C."/>
            <person name="Klopp C."/>
            <person name="Thompson A.W."/>
            <person name="Robinson-Rechavi M."/>
            <person name="Braasch I."/>
            <person name="Lecointre G."/>
            <person name="Bobe J."/>
            <person name="Postlethwait J.H."/>
            <person name="Berthelot C."/>
            <person name="Roest Crollius H."/>
            <person name="Guiguen Y."/>
        </authorList>
    </citation>
    <scope>NUCLEOTIDE SEQUENCE</scope>
    <source>
        <strain evidence="2">NC1722</strain>
    </source>
</reference>
<proteinExistence type="predicted"/>
<sequence>MSELAVGPAAARHSRQTTQSNAPTTLAGCEDRLQPGPRAKSGRRGLTASMPGPAQWTKLNGQGHTVLYRSSSPQKLVWSHTCWKLKKGCRA</sequence>
<accession>A0AAD7T2C3</accession>
<evidence type="ECO:0000313" key="2">
    <source>
        <dbReference type="EMBL" id="KAJ8413063.1"/>
    </source>
</evidence>
<organism evidence="2 3">
    <name type="scientific">Aldrovandia affinis</name>
    <dbReference type="NCBI Taxonomy" id="143900"/>
    <lineage>
        <taxon>Eukaryota</taxon>
        <taxon>Metazoa</taxon>
        <taxon>Chordata</taxon>
        <taxon>Craniata</taxon>
        <taxon>Vertebrata</taxon>
        <taxon>Euteleostomi</taxon>
        <taxon>Actinopterygii</taxon>
        <taxon>Neopterygii</taxon>
        <taxon>Teleostei</taxon>
        <taxon>Notacanthiformes</taxon>
        <taxon>Halosauridae</taxon>
        <taxon>Aldrovandia</taxon>
    </lineage>
</organism>
<dbReference type="AlphaFoldDB" id="A0AAD7T2C3"/>
<evidence type="ECO:0000256" key="1">
    <source>
        <dbReference type="SAM" id="MobiDB-lite"/>
    </source>
</evidence>